<evidence type="ECO:0000256" key="15">
    <source>
        <dbReference type="ARBA" id="ARBA00023136"/>
    </source>
</evidence>
<dbReference type="Proteomes" id="UP001497623">
    <property type="component" value="Unassembled WGS sequence"/>
</dbReference>
<dbReference type="SUPFAM" id="SSF56112">
    <property type="entry name" value="Protein kinase-like (PK-like)"/>
    <property type="match status" value="1"/>
</dbReference>
<dbReference type="SMART" id="SM00580">
    <property type="entry name" value="PUG"/>
    <property type="match status" value="1"/>
</dbReference>
<name>A0AAV2Q6M5_MEGNR</name>
<reference evidence="22 23" key="1">
    <citation type="submission" date="2024-05" db="EMBL/GenBank/DDBJ databases">
        <authorList>
            <person name="Wallberg A."/>
        </authorList>
    </citation>
    <scope>NUCLEOTIDE SEQUENCE [LARGE SCALE GENOMIC DNA]</scope>
</reference>
<evidence type="ECO:0000256" key="1">
    <source>
        <dbReference type="ARBA" id="ARBA00001946"/>
    </source>
</evidence>
<keyword evidence="14 20" id="KW-1133">Transmembrane helix</keyword>
<sequence length="1152" mass="130980">VSGTNKTSCINASLLLILLSKVPYHLRHGRNEVSEIASTGLLLEAEDETLLVSTLDGALHAIAKASGALKWSLKEDPVIINPTDSSQQSVPRFFPNPQDGSLYRYTLGRSADPLKKLPFTIPQLVANSPCRSSDGIFYLGKKIDSWVGVDMITGEKQLVLGMDQVDRKCPKPSRNTVYFGRTLYNIILYEGTTGNKWNISFYEYATTSSAALHDNYDLVHYTSTGEGSILTVDRDSGSILWTLDLHSPLVSMYLLGLDDGGGMMTVPVTTVAPQTLEAFIKEFMMLPYEASQGSLLIKKLSPTIYIGESEGGIYAIPALVDSNTATISRQESQLLLGGPPGAQGTLKPSNGHNDKQNNQNEKKDVLLLGYYDMPENIKTELLKATPEDLYHVNDRIVPLGIAHKNDSDNKRNMGTQTHEHSISLIWDGVMQLKNLNMTFVSSGDIFHWLGHISWELCIVLAHEPVYIFLIIFTIGFIFIAIILYRQAQEYARLNREWSSRRNWSRGSNSNSSKNGITAIAEEQEDGTIRVGKILFDPQDLLGKGCDGTFVFGGTFDTRSVAVKRVLPGCFSIADREVDLLRESDQHPNVIRYFCMEQSCLTQFAIFDFFTFFIQDPNSIPNLKFSILGIFYHFMLDGVQVVHQIDFLYQNARPRDLFVCIYITQIQSSLLVLSAFLQRFAKGQHSFGVRKAVKGIDLSTAADTLLRPPPPDFDVRIFHLHFLFYFKKLVFPKTHYTQTSEIDDPIEIFKVQLYDFAVDDYKSTCPMRGTTLSGKDSNARKPIPETATYNFPWRGTRPYIFVQDVSDRTEKESPESIVVMSLEHGGEDVVRSNWQQHMDPVIQADLRRFRDYKGHSVRDLLRAFRNKVNHYRELNDEARRVFGRIPDEFMTYWTSRFPRLVIHTWCAMHQLKQEPIFAKYYHQTFNFIQNYQHDMPNTSPLKKLAWRNQEKVRSEKSNFFDSLLKRGSQRQIKESNEELPSQPRWIINKPKNTFEPQFRYENNRLEPQDKTNNGASVIEDLRNDCYLKSLNPLNNEKDNKVPEKSDIIDNKSTLDTDKMRKNSSDENVEEFEENVIILQSGKSELTHEAESEILLDSTDDGNGLTRSDGSQIRFRSSIVQLTDQNPDAPNLAAIVGGSGKKKKKRKNNTICDK</sequence>
<dbReference type="Pfam" id="PF06479">
    <property type="entry name" value="Ribonuc_2-5A"/>
    <property type="match status" value="1"/>
</dbReference>
<keyword evidence="6" id="KW-0808">Transferase</keyword>
<dbReference type="SUPFAM" id="SSF50998">
    <property type="entry name" value="Quinoprotein alcohol dehydrogenase-like"/>
    <property type="match status" value="1"/>
</dbReference>
<keyword evidence="12" id="KW-0256">Endoplasmic reticulum</keyword>
<evidence type="ECO:0000259" key="21">
    <source>
        <dbReference type="PROSITE" id="PS51392"/>
    </source>
</evidence>
<dbReference type="GO" id="GO:0004521">
    <property type="term" value="F:RNA endonuclease activity"/>
    <property type="evidence" value="ECO:0007669"/>
    <property type="project" value="InterPro"/>
</dbReference>
<dbReference type="GO" id="GO:1990604">
    <property type="term" value="C:IRE1-TRAF2-ASK1 complex"/>
    <property type="evidence" value="ECO:0007669"/>
    <property type="project" value="TreeGrafter"/>
</dbReference>
<dbReference type="SMART" id="SM00564">
    <property type="entry name" value="PQQ"/>
    <property type="match status" value="4"/>
</dbReference>
<evidence type="ECO:0000256" key="10">
    <source>
        <dbReference type="ARBA" id="ARBA00022777"/>
    </source>
</evidence>
<dbReference type="InterPro" id="IPR011047">
    <property type="entry name" value="Quinoprotein_ADH-like_sf"/>
</dbReference>
<comment type="cofactor">
    <cofactor evidence="1">
        <name>Mg(2+)</name>
        <dbReference type="ChEBI" id="CHEBI:18420"/>
    </cofactor>
</comment>
<keyword evidence="15 20" id="KW-0472">Membrane</keyword>
<comment type="subcellular location">
    <subcellularLocation>
        <location evidence="2">Endoplasmic reticulum membrane</location>
        <topology evidence="2">Single-pass type I membrane protein</topology>
    </subcellularLocation>
</comment>
<dbReference type="EMBL" id="CAXKWB010003679">
    <property type="protein sequence ID" value="CAL4069846.1"/>
    <property type="molecule type" value="Genomic_DNA"/>
</dbReference>
<gene>
    <name evidence="22" type="ORF">MNOR_LOCUS8081</name>
</gene>
<evidence type="ECO:0000256" key="9">
    <source>
        <dbReference type="ARBA" id="ARBA00022741"/>
    </source>
</evidence>
<evidence type="ECO:0000256" key="18">
    <source>
        <dbReference type="ARBA" id="ARBA00048679"/>
    </source>
</evidence>
<evidence type="ECO:0000256" key="14">
    <source>
        <dbReference type="ARBA" id="ARBA00022989"/>
    </source>
</evidence>
<evidence type="ECO:0000256" key="13">
    <source>
        <dbReference type="ARBA" id="ARBA00022840"/>
    </source>
</evidence>
<dbReference type="GO" id="GO:0004674">
    <property type="term" value="F:protein serine/threonine kinase activity"/>
    <property type="evidence" value="ECO:0007669"/>
    <property type="project" value="UniProtKB-KW"/>
</dbReference>
<keyword evidence="4" id="KW-0723">Serine/threonine-protein kinase</keyword>
<keyword evidence="10" id="KW-0418">Kinase</keyword>
<keyword evidence="8" id="KW-0732">Signal</keyword>
<dbReference type="InterPro" id="IPR045133">
    <property type="entry name" value="IRE1/2-like"/>
</dbReference>
<protein>
    <recommendedName>
        <fullName evidence="3">non-specific serine/threonine protein kinase</fullName>
        <ecNumber evidence="3">2.7.11.1</ecNumber>
    </recommendedName>
</protein>
<keyword evidence="16" id="KW-0511">Multifunctional enzyme</keyword>
<evidence type="ECO:0000256" key="12">
    <source>
        <dbReference type="ARBA" id="ARBA00022824"/>
    </source>
</evidence>
<evidence type="ECO:0000256" key="2">
    <source>
        <dbReference type="ARBA" id="ARBA00004115"/>
    </source>
</evidence>
<dbReference type="EC" id="2.7.11.1" evidence="3"/>
<dbReference type="GO" id="GO:0080090">
    <property type="term" value="P:regulation of primary metabolic process"/>
    <property type="evidence" value="ECO:0007669"/>
    <property type="project" value="UniProtKB-ARBA"/>
</dbReference>
<evidence type="ECO:0000256" key="7">
    <source>
        <dbReference type="ARBA" id="ARBA00022692"/>
    </source>
</evidence>
<dbReference type="PANTHER" id="PTHR13954:SF6">
    <property type="entry name" value="NON-SPECIFIC SERINE_THREONINE PROTEIN KINASE"/>
    <property type="match status" value="1"/>
</dbReference>
<feature type="region of interest" description="Disordered" evidence="19">
    <location>
        <begin position="334"/>
        <end position="359"/>
    </location>
</feature>
<dbReference type="GO" id="GO:0010468">
    <property type="term" value="P:regulation of gene expression"/>
    <property type="evidence" value="ECO:0007669"/>
    <property type="project" value="UniProtKB-ARBA"/>
</dbReference>
<dbReference type="GO" id="GO:0070059">
    <property type="term" value="P:intrinsic apoptotic signaling pathway in response to endoplasmic reticulum stress"/>
    <property type="evidence" value="ECO:0007669"/>
    <property type="project" value="TreeGrafter"/>
</dbReference>
<feature type="non-terminal residue" evidence="22">
    <location>
        <position position="1152"/>
    </location>
</feature>
<dbReference type="CDD" id="cd09769">
    <property type="entry name" value="Luminal_IRE1"/>
    <property type="match status" value="1"/>
</dbReference>
<dbReference type="FunFam" id="3.30.200.20:FF:000077">
    <property type="entry name" value="Putative Serine/threonine-protein kinase/endoribonuclease IRE1"/>
    <property type="match status" value="1"/>
</dbReference>
<accession>A0AAV2Q6M5</accession>
<feature type="domain" description="KEN" evidence="21">
    <location>
        <begin position="794"/>
        <end position="922"/>
    </location>
</feature>
<feature type="transmembrane region" description="Helical" evidence="20">
    <location>
        <begin position="656"/>
        <end position="676"/>
    </location>
</feature>
<evidence type="ECO:0000313" key="22">
    <source>
        <dbReference type="EMBL" id="CAL4069846.1"/>
    </source>
</evidence>
<dbReference type="FunFam" id="1.20.1440.180:FF:000001">
    <property type="entry name" value="Serine/threonine-protein kinase/endoribonuclease IRE1"/>
    <property type="match status" value="1"/>
</dbReference>
<dbReference type="GO" id="GO:0016787">
    <property type="term" value="F:hydrolase activity"/>
    <property type="evidence" value="ECO:0007669"/>
    <property type="project" value="UniProtKB-KW"/>
</dbReference>
<comment type="catalytic activity">
    <reaction evidence="17">
        <text>L-threonyl-[protein] + ATP = O-phospho-L-threonyl-[protein] + ADP + H(+)</text>
        <dbReference type="Rhea" id="RHEA:46608"/>
        <dbReference type="Rhea" id="RHEA-COMP:11060"/>
        <dbReference type="Rhea" id="RHEA-COMP:11605"/>
        <dbReference type="ChEBI" id="CHEBI:15378"/>
        <dbReference type="ChEBI" id="CHEBI:30013"/>
        <dbReference type="ChEBI" id="CHEBI:30616"/>
        <dbReference type="ChEBI" id="CHEBI:61977"/>
        <dbReference type="ChEBI" id="CHEBI:456216"/>
        <dbReference type="EC" id="2.7.11.1"/>
    </reaction>
</comment>
<dbReference type="PROSITE" id="PS51392">
    <property type="entry name" value="KEN"/>
    <property type="match status" value="1"/>
</dbReference>
<dbReference type="InterPro" id="IPR018391">
    <property type="entry name" value="PQQ_b-propeller_rpt"/>
</dbReference>
<evidence type="ECO:0000256" key="8">
    <source>
        <dbReference type="ARBA" id="ARBA00022729"/>
    </source>
</evidence>
<dbReference type="Gene3D" id="2.130.10.10">
    <property type="entry name" value="YVTN repeat-like/Quinoprotein amine dehydrogenase"/>
    <property type="match status" value="1"/>
</dbReference>
<evidence type="ECO:0000256" key="16">
    <source>
        <dbReference type="ARBA" id="ARBA00023268"/>
    </source>
</evidence>
<evidence type="ECO:0000256" key="17">
    <source>
        <dbReference type="ARBA" id="ARBA00047899"/>
    </source>
</evidence>
<dbReference type="GO" id="GO:0005524">
    <property type="term" value="F:ATP binding"/>
    <property type="evidence" value="ECO:0007669"/>
    <property type="project" value="UniProtKB-KW"/>
</dbReference>
<dbReference type="InterPro" id="IPR038357">
    <property type="entry name" value="KEN_sf"/>
</dbReference>
<evidence type="ECO:0000256" key="3">
    <source>
        <dbReference type="ARBA" id="ARBA00012513"/>
    </source>
</evidence>
<comment type="caution">
    <text evidence="22">The sequence shown here is derived from an EMBL/GenBank/DDBJ whole genome shotgun (WGS) entry which is preliminary data.</text>
</comment>
<keyword evidence="23" id="KW-1185">Reference proteome</keyword>
<keyword evidence="9" id="KW-0547">Nucleotide-binding</keyword>
<evidence type="ECO:0000313" key="23">
    <source>
        <dbReference type="Proteomes" id="UP001497623"/>
    </source>
</evidence>
<dbReference type="GO" id="GO:0036498">
    <property type="term" value="P:IRE1-mediated unfolded protein response"/>
    <property type="evidence" value="ECO:0007669"/>
    <property type="project" value="TreeGrafter"/>
</dbReference>
<evidence type="ECO:0000256" key="19">
    <source>
        <dbReference type="SAM" id="MobiDB-lite"/>
    </source>
</evidence>
<feature type="non-terminal residue" evidence="22">
    <location>
        <position position="1"/>
    </location>
</feature>
<comment type="catalytic activity">
    <reaction evidence="18">
        <text>L-seryl-[protein] + ATP = O-phospho-L-seryl-[protein] + ADP + H(+)</text>
        <dbReference type="Rhea" id="RHEA:17989"/>
        <dbReference type="Rhea" id="RHEA-COMP:9863"/>
        <dbReference type="Rhea" id="RHEA-COMP:11604"/>
        <dbReference type="ChEBI" id="CHEBI:15378"/>
        <dbReference type="ChEBI" id="CHEBI:29999"/>
        <dbReference type="ChEBI" id="CHEBI:30616"/>
        <dbReference type="ChEBI" id="CHEBI:83421"/>
        <dbReference type="ChEBI" id="CHEBI:456216"/>
        <dbReference type="EC" id="2.7.11.1"/>
    </reaction>
</comment>
<dbReference type="GO" id="GO:0051082">
    <property type="term" value="F:unfolded protein binding"/>
    <property type="evidence" value="ECO:0007669"/>
    <property type="project" value="TreeGrafter"/>
</dbReference>
<dbReference type="Gene3D" id="3.30.200.20">
    <property type="entry name" value="Phosphorylase Kinase, domain 1"/>
    <property type="match status" value="1"/>
</dbReference>
<keyword evidence="11" id="KW-0378">Hydrolase</keyword>
<dbReference type="AlphaFoldDB" id="A0AAV2Q6M5"/>
<dbReference type="InterPro" id="IPR015943">
    <property type="entry name" value="WD40/YVTN_repeat-like_dom_sf"/>
</dbReference>
<dbReference type="InterPro" id="IPR011009">
    <property type="entry name" value="Kinase-like_dom_sf"/>
</dbReference>
<keyword evidence="7 20" id="KW-0812">Transmembrane</keyword>
<proteinExistence type="predicted"/>
<organism evidence="22 23">
    <name type="scientific">Meganyctiphanes norvegica</name>
    <name type="common">Northern krill</name>
    <name type="synonym">Thysanopoda norvegica</name>
    <dbReference type="NCBI Taxonomy" id="48144"/>
    <lineage>
        <taxon>Eukaryota</taxon>
        <taxon>Metazoa</taxon>
        <taxon>Ecdysozoa</taxon>
        <taxon>Arthropoda</taxon>
        <taxon>Crustacea</taxon>
        <taxon>Multicrustacea</taxon>
        <taxon>Malacostraca</taxon>
        <taxon>Eumalacostraca</taxon>
        <taxon>Eucarida</taxon>
        <taxon>Euphausiacea</taxon>
        <taxon>Euphausiidae</taxon>
        <taxon>Meganyctiphanes</taxon>
    </lineage>
</organism>
<evidence type="ECO:0000256" key="5">
    <source>
        <dbReference type="ARBA" id="ARBA00022553"/>
    </source>
</evidence>
<keyword evidence="5" id="KW-0597">Phosphoprotein</keyword>
<dbReference type="GO" id="GO:0006397">
    <property type="term" value="P:mRNA processing"/>
    <property type="evidence" value="ECO:0007669"/>
    <property type="project" value="InterPro"/>
</dbReference>
<dbReference type="InterPro" id="IPR010513">
    <property type="entry name" value="KEN_dom"/>
</dbReference>
<dbReference type="CDD" id="cd10422">
    <property type="entry name" value="RNase_Ire1"/>
    <property type="match status" value="1"/>
</dbReference>
<evidence type="ECO:0000256" key="11">
    <source>
        <dbReference type="ARBA" id="ARBA00022801"/>
    </source>
</evidence>
<dbReference type="PANTHER" id="PTHR13954">
    <property type="entry name" value="IRE1-RELATED"/>
    <property type="match status" value="1"/>
</dbReference>
<evidence type="ECO:0000256" key="4">
    <source>
        <dbReference type="ARBA" id="ARBA00022527"/>
    </source>
</evidence>
<keyword evidence="13" id="KW-0067">ATP-binding</keyword>
<evidence type="ECO:0000256" key="20">
    <source>
        <dbReference type="SAM" id="Phobius"/>
    </source>
</evidence>
<evidence type="ECO:0000256" key="6">
    <source>
        <dbReference type="ARBA" id="ARBA00022679"/>
    </source>
</evidence>
<feature type="transmembrane region" description="Helical" evidence="20">
    <location>
        <begin position="465"/>
        <end position="484"/>
    </location>
</feature>
<dbReference type="Gene3D" id="1.20.1440.180">
    <property type="entry name" value="KEN domain"/>
    <property type="match status" value="1"/>
</dbReference>